<sequence>MADSVSTARVRDRVAVRRKTYPQSESAFSGGLQTHDGLPLRGVMLGRFCQSHCCASDPSNKTPRHSARVERAMKKWWQGLLCRQLPGILTVLYLRKTNRDAARIFQTDPA</sequence>
<organism evidence="1 2">
    <name type="scientific">Granulibacter bethesdensis (strain ATCC BAA-1260 / CGDNIH1)</name>
    <dbReference type="NCBI Taxonomy" id="391165"/>
    <lineage>
        <taxon>Bacteria</taxon>
        <taxon>Pseudomonadati</taxon>
        <taxon>Pseudomonadota</taxon>
        <taxon>Alphaproteobacteria</taxon>
        <taxon>Acetobacterales</taxon>
        <taxon>Acetobacteraceae</taxon>
        <taxon>Granulibacter</taxon>
    </lineage>
</organism>
<dbReference type="AlphaFoldDB" id="A0A286M2Z8"/>
<accession>A0A286M2Z8</accession>
<name>A0A286M2Z8_GRABC</name>
<keyword evidence="2" id="KW-1185">Reference proteome</keyword>
<protein>
    <submittedName>
        <fullName evidence="1">Uncharacterized protein</fullName>
    </submittedName>
</protein>
<evidence type="ECO:0000313" key="1">
    <source>
        <dbReference type="EMBL" id="ASV62397.1"/>
    </source>
</evidence>
<dbReference type="KEGG" id="gbe:GbCGDNIH1_7264"/>
<dbReference type="Proteomes" id="UP000001963">
    <property type="component" value="Chromosome"/>
</dbReference>
<proteinExistence type="predicted"/>
<evidence type="ECO:0000313" key="2">
    <source>
        <dbReference type="Proteomes" id="UP000001963"/>
    </source>
</evidence>
<reference evidence="1 2" key="1">
    <citation type="journal article" date="2007" name="J. Bacteriol.">
        <title>Genome sequence analysis of the emerging human pathogenic acetic acid bacterium Granulibacter bethesdensis.</title>
        <authorList>
            <person name="Greenberg D.E."/>
            <person name="Porcella S.F."/>
            <person name="Zelazny A.M."/>
            <person name="Virtaneva K."/>
            <person name="Sturdevant D.E."/>
            <person name="Kupko J.J.III."/>
            <person name="Barbian K.D."/>
            <person name="Babar A."/>
            <person name="Dorward D.W."/>
            <person name="Holland S.M."/>
        </authorList>
    </citation>
    <scope>NUCLEOTIDE SEQUENCE [LARGE SCALE GENOMIC DNA]</scope>
    <source>
        <strain evidence="2">ATCC BAA-1260 / CGDNIH1</strain>
    </source>
</reference>
<dbReference type="EMBL" id="CP000394">
    <property type="protein sequence ID" value="ASV62397.1"/>
    <property type="molecule type" value="Genomic_DNA"/>
</dbReference>
<gene>
    <name evidence="1" type="ordered locus">GbCGDNIH1_7264</name>
</gene>